<evidence type="ECO:0000313" key="12">
    <source>
        <dbReference type="EMBL" id="MFC4314293.1"/>
    </source>
</evidence>
<comment type="subcellular location">
    <subcellularLocation>
        <location evidence="1">Cell membrane</location>
        <topology evidence="1">Multi-pass membrane protein</topology>
    </subcellularLocation>
</comment>
<gene>
    <name evidence="12" type="ORF">ACFPN2_34835</name>
</gene>
<dbReference type="EMBL" id="JBHSDU010000015">
    <property type="protein sequence ID" value="MFC4314293.1"/>
    <property type="molecule type" value="Genomic_DNA"/>
</dbReference>
<evidence type="ECO:0000259" key="10">
    <source>
        <dbReference type="PROSITE" id="PS50893"/>
    </source>
</evidence>
<dbReference type="InterPro" id="IPR036640">
    <property type="entry name" value="ABC1_TM_sf"/>
</dbReference>
<evidence type="ECO:0000256" key="5">
    <source>
        <dbReference type="ARBA" id="ARBA00022840"/>
    </source>
</evidence>
<evidence type="ECO:0000256" key="1">
    <source>
        <dbReference type="ARBA" id="ARBA00004651"/>
    </source>
</evidence>
<dbReference type="SUPFAM" id="SSF90123">
    <property type="entry name" value="ABC transporter transmembrane region"/>
    <property type="match status" value="1"/>
</dbReference>
<dbReference type="InterPro" id="IPR011527">
    <property type="entry name" value="ABC1_TM_dom"/>
</dbReference>
<keyword evidence="6 9" id="KW-1133">Transmembrane helix</keyword>
<dbReference type="PANTHER" id="PTHR11384">
    <property type="entry name" value="ATP-BINDING CASSETTE, SUB-FAMILY D MEMBER"/>
    <property type="match status" value="1"/>
</dbReference>
<keyword evidence="3 9" id="KW-0812">Transmembrane</keyword>
<dbReference type="Proteomes" id="UP001595904">
    <property type="component" value="Unassembled WGS sequence"/>
</dbReference>
<dbReference type="PROSITE" id="PS50929">
    <property type="entry name" value="ABC_TM1F"/>
    <property type="match status" value="1"/>
</dbReference>
<dbReference type="PROSITE" id="PS50893">
    <property type="entry name" value="ABC_TRANSPORTER_2"/>
    <property type="match status" value="1"/>
</dbReference>
<feature type="transmembrane region" description="Helical" evidence="9">
    <location>
        <begin position="82"/>
        <end position="104"/>
    </location>
</feature>
<evidence type="ECO:0000256" key="6">
    <source>
        <dbReference type="ARBA" id="ARBA00022989"/>
    </source>
</evidence>
<evidence type="ECO:0000256" key="2">
    <source>
        <dbReference type="ARBA" id="ARBA00022448"/>
    </source>
</evidence>
<dbReference type="InterPro" id="IPR017871">
    <property type="entry name" value="ABC_transporter-like_CS"/>
</dbReference>
<name>A0ABV8T3Q3_9GAMM</name>
<dbReference type="Pfam" id="PF00005">
    <property type="entry name" value="ABC_tran"/>
    <property type="match status" value="1"/>
</dbReference>
<feature type="domain" description="ABC transporter" evidence="10">
    <location>
        <begin position="364"/>
        <end position="586"/>
    </location>
</feature>
<dbReference type="PANTHER" id="PTHR11384:SF59">
    <property type="entry name" value="LYSOSOMAL COBALAMIN TRANSPORTER ABCD4"/>
    <property type="match status" value="1"/>
</dbReference>
<feature type="region of interest" description="Disordered" evidence="8">
    <location>
        <begin position="579"/>
        <end position="611"/>
    </location>
</feature>
<dbReference type="SUPFAM" id="SSF52540">
    <property type="entry name" value="P-loop containing nucleoside triphosphate hydrolases"/>
    <property type="match status" value="1"/>
</dbReference>
<keyword evidence="4" id="KW-0547">Nucleotide-binding</keyword>
<dbReference type="InterPro" id="IPR003593">
    <property type="entry name" value="AAA+_ATPase"/>
</dbReference>
<dbReference type="InterPro" id="IPR003439">
    <property type="entry name" value="ABC_transporter-like_ATP-bd"/>
</dbReference>
<dbReference type="Gene3D" id="1.20.1560.10">
    <property type="entry name" value="ABC transporter type 1, transmembrane domain"/>
    <property type="match status" value="1"/>
</dbReference>
<evidence type="ECO:0000256" key="7">
    <source>
        <dbReference type="ARBA" id="ARBA00023136"/>
    </source>
</evidence>
<organism evidence="12 13">
    <name type="scientific">Steroidobacter flavus</name>
    <dbReference type="NCBI Taxonomy" id="1842136"/>
    <lineage>
        <taxon>Bacteria</taxon>
        <taxon>Pseudomonadati</taxon>
        <taxon>Pseudomonadota</taxon>
        <taxon>Gammaproteobacteria</taxon>
        <taxon>Steroidobacterales</taxon>
        <taxon>Steroidobacteraceae</taxon>
        <taxon>Steroidobacter</taxon>
    </lineage>
</organism>
<dbReference type="SMART" id="SM00382">
    <property type="entry name" value="AAA"/>
    <property type="match status" value="1"/>
</dbReference>
<proteinExistence type="predicted"/>
<evidence type="ECO:0000256" key="3">
    <source>
        <dbReference type="ARBA" id="ARBA00022692"/>
    </source>
</evidence>
<dbReference type="Pfam" id="PF06472">
    <property type="entry name" value="ABC_membrane_2"/>
    <property type="match status" value="1"/>
</dbReference>
<feature type="transmembrane region" description="Helical" evidence="9">
    <location>
        <begin position="187"/>
        <end position="207"/>
    </location>
</feature>
<comment type="caution">
    <text evidence="12">The sequence shown here is derived from an EMBL/GenBank/DDBJ whole genome shotgun (WGS) entry which is preliminary data.</text>
</comment>
<dbReference type="GO" id="GO:0005524">
    <property type="term" value="F:ATP binding"/>
    <property type="evidence" value="ECO:0007669"/>
    <property type="project" value="UniProtKB-KW"/>
</dbReference>
<keyword evidence="7 9" id="KW-0472">Membrane</keyword>
<feature type="transmembrane region" description="Helical" evidence="9">
    <location>
        <begin position="41"/>
        <end position="62"/>
    </location>
</feature>
<protein>
    <submittedName>
        <fullName evidence="12">ABC transporter ATP-binding protein/permease</fullName>
    </submittedName>
</protein>
<keyword evidence="5 12" id="KW-0067">ATP-binding</keyword>
<accession>A0ABV8T3Q3</accession>
<evidence type="ECO:0000256" key="4">
    <source>
        <dbReference type="ARBA" id="ARBA00022741"/>
    </source>
</evidence>
<dbReference type="InterPro" id="IPR050835">
    <property type="entry name" value="ABC_transporter_sub-D"/>
</dbReference>
<evidence type="ECO:0000259" key="11">
    <source>
        <dbReference type="PROSITE" id="PS50929"/>
    </source>
</evidence>
<evidence type="ECO:0000313" key="13">
    <source>
        <dbReference type="Proteomes" id="UP001595904"/>
    </source>
</evidence>
<dbReference type="InterPro" id="IPR027417">
    <property type="entry name" value="P-loop_NTPase"/>
</dbReference>
<feature type="domain" description="ABC transmembrane type-1" evidence="11">
    <location>
        <begin position="42"/>
        <end position="319"/>
    </location>
</feature>
<sequence>MSDSRTIQIDPADYRMDGRLMRRIWRLAKPYWADRAHWKSWALMIFTILVNPLWAYVSYRLAHVTAEQANALVGKDSEQWHAIFWLLFYIGIGQWVYGQIMSVLSKLMHMQWYRWMTEWMVTRYMSNKTYYDIAMRDDVDNPDERIQENVSPFISTVIGLPNQILGTITGITTSTILLTQVSSNMTGFVVIYSAVSMVLQTAIYWPLIRKQFDSVAAAADFRFGLLRVRDNAETIAFFRGEAMEQKQVSSRLRRVIANQMDIFYYGIKTGVITTAFQYIWTLMPLWLVYPLYFSGQIEFGTIALATTAAAGLRQALTTLDDYIPLFAGLAPKVVRLAQIVERFDAMEESMRGADKITIKRDNLIELDNVSFQTPGGEQQLAQDVSLSIHPGDSLIIIGQTGVGKSSMLRSMAGLWMRGTGTLTMPPDDDVMFVPQKPYMMLGNLRAQLLYPSGRSDMTDAEIQAVLEKVCLPHLIEKHGGLDADRDWSKVLSLGEQQRVSFARIMISRPKFVFLDESTSAVDIPTEAKLYSALIETGATFISVGHRETILRFHDRALRLLVGGGWEIVDSRHIEPTLVQPLGSARKQESSAAEAPAKRPPADDGAEMVAAT</sequence>
<keyword evidence="2" id="KW-0813">Transport</keyword>
<dbReference type="PROSITE" id="PS00211">
    <property type="entry name" value="ABC_TRANSPORTER_1"/>
    <property type="match status" value="1"/>
</dbReference>
<dbReference type="CDD" id="cd03223">
    <property type="entry name" value="ABCD_peroxisomal_ALDP"/>
    <property type="match status" value="1"/>
</dbReference>
<dbReference type="RefSeq" id="WP_380605353.1">
    <property type="nucleotide sequence ID" value="NZ_JBHSDU010000015.1"/>
</dbReference>
<reference evidence="13" key="1">
    <citation type="journal article" date="2019" name="Int. J. Syst. Evol. Microbiol.">
        <title>The Global Catalogue of Microorganisms (GCM) 10K type strain sequencing project: providing services to taxonomists for standard genome sequencing and annotation.</title>
        <authorList>
            <consortium name="The Broad Institute Genomics Platform"/>
            <consortium name="The Broad Institute Genome Sequencing Center for Infectious Disease"/>
            <person name="Wu L."/>
            <person name="Ma J."/>
        </authorList>
    </citation>
    <scope>NUCLEOTIDE SEQUENCE [LARGE SCALE GENOMIC DNA]</scope>
    <source>
        <strain evidence="13">CGMCC 1.10759</strain>
    </source>
</reference>
<evidence type="ECO:0000256" key="8">
    <source>
        <dbReference type="SAM" id="MobiDB-lite"/>
    </source>
</evidence>
<evidence type="ECO:0000256" key="9">
    <source>
        <dbReference type="SAM" id="Phobius"/>
    </source>
</evidence>
<keyword evidence="13" id="KW-1185">Reference proteome</keyword>
<dbReference type="Gene3D" id="3.40.50.300">
    <property type="entry name" value="P-loop containing nucleotide triphosphate hydrolases"/>
    <property type="match status" value="1"/>
</dbReference>